<accession>A0ABW0MXX8</accession>
<keyword evidence="2" id="KW-1185">Reference proteome</keyword>
<name>A0ABW0MXX8_9ACTN</name>
<evidence type="ECO:0000313" key="2">
    <source>
        <dbReference type="Proteomes" id="UP001595956"/>
    </source>
</evidence>
<evidence type="ECO:0000313" key="1">
    <source>
        <dbReference type="EMBL" id="MFC5492521.1"/>
    </source>
</evidence>
<dbReference type="Gene3D" id="3.40.1000.10">
    <property type="entry name" value="Mog1/PsbP, alpha/beta/alpha sandwich"/>
    <property type="match status" value="1"/>
</dbReference>
<dbReference type="EMBL" id="JBHSMD010000002">
    <property type="protein sequence ID" value="MFC5492521.1"/>
    <property type="molecule type" value="Genomic_DNA"/>
</dbReference>
<reference evidence="2" key="1">
    <citation type="journal article" date="2019" name="Int. J. Syst. Evol. Microbiol.">
        <title>The Global Catalogue of Microorganisms (GCM) 10K type strain sequencing project: providing services to taxonomists for standard genome sequencing and annotation.</title>
        <authorList>
            <consortium name="The Broad Institute Genomics Platform"/>
            <consortium name="The Broad Institute Genome Sequencing Center for Infectious Disease"/>
            <person name="Wu L."/>
            <person name="Ma J."/>
        </authorList>
    </citation>
    <scope>NUCLEOTIDE SEQUENCE [LARGE SCALE GENOMIC DNA]</scope>
    <source>
        <strain evidence="2">KACC 13778</strain>
    </source>
</reference>
<dbReference type="RefSeq" id="WP_345170846.1">
    <property type="nucleotide sequence ID" value="NZ_BAABFQ010000003.1"/>
</dbReference>
<gene>
    <name evidence="1" type="ORF">ACFPKY_05400</name>
</gene>
<organism evidence="1 2">
    <name type="scientific">Nocardioides caricicola</name>
    <dbReference type="NCBI Taxonomy" id="634770"/>
    <lineage>
        <taxon>Bacteria</taxon>
        <taxon>Bacillati</taxon>
        <taxon>Actinomycetota</taxon>
        <taxon>Actinomycetes</taxon>
        <taxon>Propionibacteriales</taxon>
        <taxon>Nocardioidaceae</taxon>
        <taxon>Nocardioides</taxon>
    </lineage>
</organism>
<proteinExistence type="predicted"/>
<sequence>MSSELTAPDGWEVVTEPAVGTRLVAAEPEHGGFRANLVVTSVACGGLSFSEWQAGTDVVLGRTLDRYLVIDLERVAVAGHPGGRRLAHHVGPTGEALTMEQWFTAVDDVGHTLTATVPTSRYLDLSDTMGRAAASWRPS</sequence>
<dbReference type="Proteomes" id="UP001595956">
    <property type="component" value="Unassembled WGS sequence"/>
</dbReference>
<comment type="caution">
    <text evidence="1">The sequence shown here is derived from an EMBL/GenBank/DDBJ whole genome shotgun (WGS) entry which is preliminary data.</text>
</comment>
<protein>
    <submittedName>
        <fullName evidence="1">Uncharacterized protein</fullName>
    </submittedName>
</protein>